<dbReference type="InterPro" id="IPR003439">
    <property type="entry name" value="ABC_transporter-like_ATP-bd"/>
</dbReference>
<protein>
    <submittedName>
        <fullName evidence="10">ABC transporter ATP-binding protein</fullName>
    </submittedName>
</protein>
<dbReference type="RefSeq" id="WP_169488877.1">
    <property type="nucleotide sequence ID" value="NZ_JABBGJ010000036.1"/>
</dbReference>
<dbReference type="GO" id="GO:0005886">
    <property type="term" value="C:plasma membrane"/>
    <property type="evidence" value="ECO:0007669"/>
    <property type="project" value="UniProtKB-SubCell"/>
</dbReference>
<feature type="domain" description="ABC transporter" evidence="9">
    <location>
        <begin position="296"/>
        <end position="543"/>
    </location>
</feature>
<dbReference type="GO" id="GO:0015833">
    <property type="term" value="P:peptide transport"/>
    <property type="evidence" value="ECO:0007669"/>
    <property type="project" value="InterPro"/>
</dbReference>
<keyword evidence="4" id="KW-1003">Cell membrane</keyword>
<keyword evidence="11" id="KW-1185">Reference proteome</keyword>
<reference evidence="10 11" key="1">
    <citation type="submission" date="2020-04" db="EMBL/GenBank/DDBJ databases">
        <title>Paraburkholderia sp. RP-4-7 isolated from soil.</title>
        <authorList>
            <person name="Dahal R.H."/>
        </authorList>
    </citation>
    <scope>NUCLEOTIDE SEQUENCE [LARGE SCALE GENOMIC DNA]</scope>
    <source>
        <strain evidence="10 11">RP-4-7</strain>
    </source>
</reference>
<keyword evidence="3" id="KW-0813">Transport</keyword>
<keyword evidence="7 10" id="KW-0067">ATP-binding</keyword>
<evidence type="ECO:0000259" key="9">
    <source>
        <dbReference type="PROSITE" id="PS50893"/>
    </source>
</evidence>
<dbReference type="InterPro" id="IPR027417">
    <property type="entry name" value="P-loop_NTPase"/>
</dbReference>
<dbReference type="PROSITE" id="PS00211">
    <property type="entry name" value="ABC_TRANSPORTER_1"/>
    <property type="match status" value="2"/>
</dbReference>
<dbReference type="Pfam" id="PF08352">
    <property type="entry name" value="oligo_HPY"/>
    <property type="match status" value="2"/>
</dbReference>
<dbReference type="SUPFAM" id="SSF52540">
    <property type="entry name" value="P-loop containing nucleoside triphosphate hydrolases"/>
    <property type="match status" value="2"/>
</dbReference>
<evidence type="ECO:0000256" key="6">
    <source>
        <dbReference type="ARBA" id="ARBA00022741"/>
    </source>
</evidence>
<dbReference type="Proteomes" id="UP000544134">
    <property type="component" value="Unassembled WGS sequence"/>
</dbReference>
<feature type="domain" description="ABC transporter" evidence="9">
    <location>
        <begin position="25"/>
        <end position="276"/>
    </location>
</feature>
<evidence type="ECO:0000256" key="4">
    <source>
        <dbReference type="ARBA" id="ARBA00022475"/>
    </source>
</evidence>
<dbReference type="CDD" id="cd03257">
    <property type="entry name" value="ABC_NikE_OppD_transporters"/>
    <property type="match status" value="2"/>
</dbReference>
<evidence type="ECO:0000256" key="8">
    <source>
        <dbReference type="ARBA" id="ARBA00023136"/>
    </source>
</evidence>
<dbReference type="EMBL" id="JABBGJ010000036">
    <property type="protein sequence ID" value="NMM02061.1"/>
    <property type="molecule type" value="Genomic_DNA"/>
</dbReference>
<evidence type="ECO:0000313" key="10">
    <source>
        <dbReference type="EMBL" id="NMM02061.1"/>
    </source>
</evidence>
<dbReference type="InterPro" id="IPR017871">
    <property type="entry name" value="ABC_transporter-like_CS"/>
</dbReference>
<dbReference type="GO" id="GO:0016887">
    <property type="term" value="F:ATP hydrolysis activity"/>
    <property type="evidence" value="ECO:0007669"/>
    <property type="project" value="InterPro"/>
</dbReference>
<dbReference type="NCBIfam" id="NF007739">
    <property type="entry name" value="PRK10419.1"/>
    <property type="match status" value="2"/>
</dbReference>
<evidence type="ECO:0000256" key="1">
    <source>
        <dbReference type="ARBA" id="ARBA00004417"/>
    </source>
</evidence>
<keyword evidence="5" id="KW-0997">Cell inner membrane</keyword>
<dbReference type="Pfam" id="PF00005">
    <property type="entry name" value="ABC_tran"/>
    <property type="match status" value="2"/>
</dbReference>
<dbReference type="InterPro" id="IPR050388">
    <property type="entry name" value="ABC_Ni/Peptide_Import"/>
</dbReference>
<dbReference type="GO" id="GO:0055085">
    <property type="term" value="P:transmembrane transport"/>
    <property type="evidence" value="ECO:0007669"/>
    <property type="project" value="UniProtKB-ARBA"/>
</dbReference>
<keyword evidence="6" id="KW-0547">Nucleotide-binding</keyword>
<comment type="caution">
    <text evidence="10">The sequence shown here is derived from an EMBL/GenBank/DDBJ whole genome shotgun (WGS) entry which is preliminary data.</text>
</comment>
<dbReference type="PANTHER" id="PTHR43297:SF2">
    <property type="entry name" value="DIPEPTIDE TRANSPORT ATP-BINDING PROTEIN DPPD"/>
    <property type="match status" value="1"/>
</dbReference>
<gene>
    <name evidence="10" type="ORF">HHL24_29550</name>
</gene>
<proteinExistence type="inferred from homology"/>
<evidence type="ECO:0000256" key="3">
    <source>
        <dbReference type="ARBA" id="ARBA00022448"/>
    </source>
</evidence>
<evidence type="ECO:0000313" key="11">
    <source>
        <dbReference type="Proteomes" id="UP000544134"/>
    </source>
</evidence>
<comment type="subcellular location">
    <subcellularLocation>
        <location evidence="1">Cell inner membrane</location>
        <topology evidence="1">Peripheral membrane protein</topology>
    </subcellularLocation>
</comment>
<keyword evidence="8" id="KW-0472">Membrane</keyword>
<dbReference type="NCBIfam" id="NF008453">
    <property type="entry name" value="PRK11308.1"/>
    <property type="match status" value="2"/>
</dbReference>
<dbReference type="InterPro" id="IPR013563">
    <property type="entry name" value="Oligopep_ABC_C"/>
</dbReference>
<dbReference type="SMART" id="SM00382">
    <property type="entry name" value="AAA"/>
    <property type="match status" value="2"/>
</dbReference>
<evidence type="ECO:0000256" key="2">
    <source>
        <dbReference type="ARBA" id="ARBA00005417"/>
    </source>
</evidence>
<dbReference type="PROSITE" id="PS50893">
    <property type="entry name" value="ABC_TRANSPORTER_2"/>
    <property type="match status" value="2"/>
</dbReference>
<comment type="similarity">
    <text evidence="2">Belongs to the ABC transporter superfamily.</text>
</comment>
<sequence>MTTSPAPLPLGSSSAAHAKGVRPVLSVQKLTIHAGQGAARLPVVRDISFDVEEGETVCVVGESGSGKSVTSFAIMGLLPKGVLTPTAGHILIDGEDVLSAGEARMRELRASRVAMVFQEPMTALNPVQRVGHQIDDVLRLHTRASPSERRVQVLAMLKSVHLPDIERIYDCFPHQLSGGQRQRIVIAMALILKPRLLICDEPTTALDVTTQKQILALIRELQQYQKTAVVFITHDFGVVSDIADRIVVLNRGALVETGSRERILVNPGHEYTRMLVSSVPSLIPRHRALPNAENMLEVVSLGKVYEEKRLLGASRKVTAVKGVTFALRRGEVLGVVGESGSGKSTVARCVVKLIEPSDGAVLLNGIDLTRVPASRMRPLRQRVQFVFQDPYRSLNPRRSVGDSLIEGLVNFGTPRAKALETAAHALSLVGLTADVMQRYPHQFSGGQRQRLCIARAVVMEPDVLVADEAVSALDVSVQAQVLTLLEDIRQRTGVAILFITHDLRVAAQICNTIVVMRRGEVVEAGDAVSVLSDPQHEYTRALIDAAPGRKWDFQNFCPAAA</sequence>
<organism evidence="10 11">
    <name type="scientific">Paraburkholderia polaris</name>
    <dbReference type="NCBI Taxonomy" id="2728848"/>
    <lineage>
        <taxon>Bacteria</taxon>
        <taxon>Pseudomonadati</taxon>
        <taxon>Pseudomonadota</taxon>
        <taxon>Betaproteobacteria</taxon>
        <taxon>Burkholderiales</taxon>
        <taxon>Burkholderiaceae</taxon>
        <taxon>Paraburkholderia</taxon>
    </lineage>
</organism>
<evidence type="ECO:0000256" key="5">
    <source>
        <dbReference type="ARBA" id="ARBA00022519"/>
    </source>
</evidence>
<dbReference type="AlphaFoldDB" id="A0A848IK06"/>
<dbReference type="PANTHER" id="PTHR43297">
    <property type="entry name" value="OLIGOPEPTIDE TRANSPORT ATP-BINDING PROTEIN APPD"/>
    <property type="match status" value="1"/>
</dbReference>
<name>A0A848IK06_9BURK</name>
<dbReference type="GO" id="GO:0005524">
    <property type="term" value="F:ATP binding"/>
    <property type="evidence" value="ECO:0007669"/>
    <property type="project" value="UniProtKB-KW"/>
</dbReference>
<evidence type="ECO:0000256" key="7">
    <source>
        <dbReference type="ARBA" id="ARBA00022840"/>
    </source>
</evidence>
<dbReference type="InterPro" id="IPR003593">
    <property type="entry name" value="AAA+_ATPase"/>
</dbReference>
<accession>A0A848IK06</accession>
<dbReference type="FunFam" id="3.40.50.300:FF:000016">
    <property type="entry name" value="Oligopeptide ABC transporter ATP-binding component"/>
    <property type="match status" value="1"/>
</dbReference>
<dbReference type="Gene3D" id="3.40.50.300">
    <property type="entry name" value="P-loop containing nucleotide triphosphate hydrolases"/>
    <property type="match status" value="2"/>
</dbReference>